<dbReference type="AlphaFoldDB" id="A0A811VLQ0"/>
<organism evidence="1 2">
    <name type="scientific">Ceratitis capitata</name>
    <name type="common">Mediterranean fruit fly</name>
    <name type="synonym">Tephritis capitata</name>
    <dbReference type="NCBI Taxonomy" id="7213"/>
    <lineage>
        <taxon>Eukaryota</taxon>
        <taxon>Metazoa</taxon>
        <taxon>Ecdysozoa</taxon>
        <taxon>Arthropoda</taxon>
        <taxon>Hexapoda</taxon>
        <taxon>Insecta</taxon>
        <taxon>Pterygota</taxon>
        <taxon>Neoptera</taxon>
        <taxon>Endopterygota</taxon>
        <taxon>Diptera</taxon>
        <taxon>Brachycera</taxon>
        <taxon>Muscomorpha</taxon>
        <taxon>Tephritoidea</taxon>
        <taxon>Tephritidae</taxon>
        <taxon>Ceratitis</taxon>
        <taxon>Ceratitis</taxon>
    </lineage>
</organism>
<protein>
    <submittedName>
        <fullName evidence="1">(Mediterranean fruit fly) hypothetical protein</fullName>
    </submittedName>
</protein>
<name>A0A811VLQ0_CERCA</name>
<dbReference type="EMBL" id="CAJHJT010000056">
    <property type="protein sequence ID" value="CAD7015043.1"/>
    <property type="molecule type" value="Genomic_DNA"/>
</dbReference>
<dbReference type="Proteomes" id="UP000606786">
    <property type="component" value="Unassembled WGS sequence"/>
</dbReference>
<comment type="caution">
    <text evidence="1">The sequence shown here is derived from an EMBL/GenBank/DDBJ whole genome shotgun (WGS) entry which is preliminary data.</text>
</comment>
<evidence type="ECO:0000313" key="2">
    <source>
        <dbReference type="Proteomes" id="UP000606786"/>
    </source>
</evidence>
<proteinExistence type="predicted"/>
<sequence length="57" mass="6407">MVQPTTTNNQPHTITFHSPSAACVWLAILSTHHPTFADRHINNAIRVDKNHDMIAHP</sequence>
<reference evidence="1" key="1">
    <citation type="submission" date="2020-11" db="EMBL/GenBank/DDBJ databases">
        <authorList>
            <person name="Whitehead M."/>
        </authorList>
    </citation>
    <scope>NUCLEOTIDE SEQUENCE</scope>
    <source>
        <strain evidence="1">EGII</strain>
    </source>
</reference>
<gene>
    <name evidence="1" type="ORF">CCAP1982_LOCUS23000</name>
</gene>
<evidence type="ECO:0000313" key="1">
    <source>
        <dbReference type="EMBL" id="CAD7015043.1"/>
    </source>
</evidence>
<accession>A0A811VLQ0</accession>
<keyword evidence="2" id="KW-1185">Reference proteome</keyword>